<dbReference type="AlphaFoldDB" id="A0A1H0U8Y4"/>
<evidence type="ECO:0000313" key="2">
    <source>
        <dbReference type="Proteomes" id="UP000199159"/>
    </source>
</evidence>
<dbReference type="EMBL" id="FNJU01000004">
    <property type="protein sequence ID" value="SDP62601.1"/>
    <property type="molecule type" value="Genomic_DNA"/>
</dbReference>
<dbReference type="InterPro" id="IPR012347">
    <property type="entry name" value="Ferritin-like"/>
</dbReference>
<proteinExistence type="predicted"/>
<dbReference type="Proteomes" id="UP000199159">
    <property type="component" value="Unassembled WGS sequence"/>
</dbReference>
<reference evidence="2" key="1">
    <citation type="submission" date="2016-10" db="EMBL/GenBank/DDBJ databases">
        <authorList>
            <person name="Varghese N."/>
            <person name="Submissions S."/>
        </authorList>
    </citation>
    <scope>NUCLEOTIDE SEQUENCE [LARGE SCALE GENOMIC DNA]</scope>
    <source>
        <strain evidence="2">IBRC-M10078</strain>
    </source>
</reference>
<keyword evidence="2" id="KW-1185">Reference proteome</keyword>
<dbReference type="Pfam" id="PF11553">
    <property type="entry name" value="DUF3231"/>
    <property type="match status" value="2"/>
</dbReference>
<dbReference type="STRING" id="930152.SAMN05216565_104235"/>
<gene>
    <name evidence="1" type="ORF">SAMN05216565_104235</name>
</gene>
<dbReference type="InterPro" id="IPR021617">
    <property type="entry name" value="DUF3231"/>
</dbReference>
<protein>
    <recommendedName>
        <fullName evidence="3">DUF3231 family protein</fullName>
    </recommendedName>
</protein>
<evidence type="ECO:0000313" key="1">
    <source>
        <dbReference type="EMBL" id="SDP62601.1"/>
    </source>
</evidence>
<organism evidence="1 2">
    <name type="scientific">Litchfieldia salsa</name>
    <dbReference type="NCBI Taxonomy" id="930152"/>
    <lineage>
        <taxon>Bacteria</taxon>
        <taxon>Bacillati</taxon>
        <taxon>Bacillota</taxon>
        <taxon>Bacilli</taxon>
        <taxon>Bacillales</taxon>
        <taxon>Bacillaceae</taxon>
        <taxon>Litchfieldia</taxon>
    </lineage>
</organism>
<dbReference type="RefSeq" id="WP_090853598.1">
    <property type="nucleotide sequence ID" value="NZ_FNJU01000004.1"/>
</dbReference>
<evidence type="ECO:0008006" key="3">
    <source>
        <dbReference type="Google" id="ProtNLM"/>
    </source>
</evidence>
<sequence length="327" mass="37532">MKEKIDLTATEMAYMWSSYQWDSMNIALLTYFQETVEDEQIQQVVDMTLEGSRKHHQKLEEILKSDQVPLPIGFSDKDVHLNAKKMYTDEFILYFIWFIGRGNLTFCSQALNTVARKDISKYYDECAAGGLKLVNHTRDLLLDKGLWLRSPYIPVPKEQEMVQKQSFLNGWFGDKRPLLGMEIGHLFFNIITNSIGLSLITSFVQVTKTEEIKKYLIRGKEISGKHIEVFSDVLKEEQLPVPSSWNFGVTDSEEAPFSEKLMLSIITLLNSQGINNYGMGLATSMRRDVGLHFTRLTAEVLQYAEDGTNLMIDHGWMEQPPKAPVRD</sequence>
<name>A0A1H0U8Y4_9BACI</name>
<dbReference type="OrthoDB" id="1675670at2"/>
<dbReference type="Gene3D" id="1.20.1260.10">
    <property type="match status" value="2"/>
</dbReference>
<accession>A0A1H0U8Y4</accession>